<dbReference type="Pfam" id="PF03274">
    <property type="entry name" value="Foamy_BEL"/>
    <property type="match status" value="1"/>
</dbReference>
<dbReference type="GO" id="GO:0016032">
    <property type="term" value="P:viral process"/>
    <property type="evidence" value="ECO:0007669"/>
    <property type="project" value="InterPro"/>
</dbReference>
<accession>A0A1Q1N9U6</accession>
<organism evidence="2 3">
    <name type="scientific">Eastern chimpanzee simian foamy virus</name>
    <dbReference type="NCBI Taxonomy" id="2170195"/>
    <lineage>
        <taxon>Viruses</taxon>
        <taxon>Riboviria</taxon>
        <taxon>Pararnavirae</taxon>
        <taxon>Artverviricota</taxon>
        <taxon>Revtraviricetes</taxon>
        <taxon>Ortervirales</taxon>
        <taxon>Retroviridae</taxon>
        <taxon>Spumaretrovirinae</taxon>
        <taxon>Simiispumavirus</taxon>
        <taxon>Simiispumavirus pantrosch</taxon>
    </lineage>
</organism>
<protein>
    <submittedName>
        <fullName evidence="2">Tas protein</fullName>
    </submittedName>
</protein>
<dbReference type="KEGG" id="vg:37620033"/>
<keyword evidence="3" id="KW-1185">Reference proteome</keyword>
<dbReference type="GO" id="GO:0045893">
    <property type="term" value="P:positive regulation of DNA-templated transcription"/>
    <property type="evidence" value="ECO:0007669"/>
    <property type="project" value="InterPro"/>
</dbReference>
<gene>
    <name evidence="2" type="primary">tas</name>
</gene>
<evidence type="ECO:0000313" key="3">
    <source>
        <dbReference type="Proteomes" id="UP000241420"/>
    </source>
</evidence>
<reference evidence="2 3" key="1">
    <citation type="journal article" date="2016" name="Arch. Virol.">
        <title>Sequence errors in foamy virus sequences in the GenBank database: resequencing of the prototypic foamy virus proviral plasmids.</title>
        <authorList>
            <person name="Wagner T.C."/>
            <person name="Bodem J."/>
        </authorList>
    </citation>
    <scope>NUCLEOTIDE SEQUENCE [LARGE SCALE GENOMIC DNA]</scope>
</reference>
<dbReference type="Proteomes" id="UP000241420">
    <property type="component" value="Segment"/>
</dbReference>
<dbReference type="InterPro" id="IPR004956">
    <property type="entry name" value="Foamy_BEL"/>
</dbReference>
<dbReference type="RefSeq" id="YP_009508553.1">
    <property type="nucleotide sequence ID" value="NC_039025.1"/>
</dbReference>
<feature type="compositionally biased region" description="Polar residues" evidence="1">
    <location>
        <begin position="10"/>
        <end position="23"/>
    </location>
</feature>
<name>A0A1Q1N9U6_9RETR</name>
<evidence type="ECO:0000313" key="2">
    <source>
        <dbReference type="EMBL" id="AQM52260.1"/>
    </source>
</evidence>
<feature type="region of interest" description="Disordered" evidence="1">
    <location>
        <begin position="1"/>
        <end position="50"/>
    </location>
</feature>
<proteinExistence type="predicted"/>
<feature type="compositionally biased region" description="Basic residues" evidence="1">
    <location>
        <begin position="211"/>
        <end position="222"/>
    </location>
</feature>
<feature type="compositionally biased region" description="Polar residues" evidence="1">
    <location>
        <begin position="227"/>
        <end position="237"/>
    </location>
</feature>
<dbReference type="GeneID" id="37620033"/>
<sequence length="300" mass="33885">MDSYEKEESVASTSGIQDLQTLSELVGPENAGEGELTIAEEPEENPRRPRRYTKREVKCVSYHAYKEIEDKHPQHIKLQDWIPTPEEMSKSLCKRLILCGLYSAEKASEILRMPFTVSWEQSDTDPDCFIVSYTCIFCDAVIHDPMPIRWDPEVGIWVKYKPLRGIVGSAVFIMHKHQRNCSLVKPSTSCSEGPKPRPRHDPVLRCDMFEKHHKPRQKRPRRRSIDNESCASSSDTMANEPGSLCTNPLWNPGPLLSGLLEESSNLPNLEVHMSGGPFWEEVYGDSILGPPSGSGEHSVL</sequence>
<dbReference type="EMBL" id="KX087159">
    <property type="protein sequence ID" value="AQM52260.1"/>
    <property type="molecule type" value="Genomic_DNA"/>
</dbReference>
<feature type="region of interest" description="Disordered" evidence="1">
    <location>
        <begin position="209"/>
        <end position="244"/>
    </location>
</feature>
<evidence type="ECO:0000256" key="1">
    <source>
        <dbReference type="SAM" id="MobiDB-lite"/>
    </source>
</evidence>